<sequence>MDQLRYQNIAALTQSIKAHNNLVKFTQLLVSVSVCSYIFSPSSLFIFLHYFKFYFSTFPFQLFTHNIDKNSMFLLCNGLLVFVGITRSFSSGSSGDNSNNEPSNNKHVGDDEPSNYVVDEDVSSQSRQILDVEAIKPMLEKTIELVGEQNIIAAEEAIEIKYCADEEVEEAEKIEKIILVDEEEQEKESSQSILEQEEEKEPDEENGLLDSEDEIEEEESDMDYFMIEENMEEEVEVEVEEDDDDDVEEEEEENCISTEELNKKFDDFIRRMKEDLRIEAKRQLVMV</sequence>
<evidence type="ECO:0000313" key="4">
    <source>
        <dbReference type="Proteomes" id="UP001372338"/>
    </source>
</evidence>
<feature type="compositionally biased region" description="Acidic residues" evidence="1">
    <location>
        <begin position="195"/>
        <end position="222"/>
    </location>
</feature>
<evidence type="ECO:0000256" key="2">
    <source>
        <dbReference type="SAM" id="Phobius"/>
    </source>
</evidence>
<dbReference type="AlphaFoldDB" id="A0AAN9IFX6"/>
<dbReference type="EMBL" id="JAYWIO010000003">
    <property type="protein sequence ID" value="KAK7276954.1"/>
    <property type="molecule type" value="Genomic_DNA"/>
</dbReference>
<dbReference type="Proteomes" id="UP001372338">
    <property type="component" value="Unassembled WGS sequence"/>
</dbReference>
<evidence type="ECO:0000313" key="3">
    <source>
        <dbReference type="EMBL" id="KAK7276954.1"/>
    </source>
</evidence>
<gene>
    <name evidence="3" type="ORF">RIF29_18103</name>
</gene>
<protein>
    <submittedName>
        <fullName evidence="3">Uncharacterized protein</fullName>
    </submittedName>
</protein>
<keyword evidence="2" id="KW-0472">Membrane</keyword>
<accession>A0AAN9IFX6</accession>
<dbReference type="PANTHER" id="PTHR34947:SF5">
    <property type="entry name" value="PROTEIN, PUTATIVE-RELATED"/>
    <property type="match status" value="1"/>
</dbReference>
<keyword evidence="2" id="KW-0812">Transmembrane</keyword>
<keyword evidence="4" id="KW-1185">Reference proteome</keyword>
<name>A0AAN9IFX6_CROPI</name>
<feature type="compositionally biased region" description="Low complexity" evidence="1">
    <location>
        <begin position="91"/>
        <end position="105"/>
    </location>
</feature>
<feature type="region of interest" description="Disordered" evidence="1">
    <location>
        <begin position="91"/>
        <end position="122"/>
    </location>
</feature>
<feature type="region of interest" description="Disordered" evidence="1">
    <location>
        <begin position="180"/>
        <end position="256"/>
    </location>
</feature>
<proteinExistence type="predicted"/>
<keyword evidence="2" id="KW-1133">Transmembrane helix</keyword>
<evidence type="ECO:0000256" key="1">
    <source>
        <dbReference type="SAM" id="MobiDB-lite"/>
    </source>
</evidence>
<organism evidence="3 4">
    <name type="scientific">Crotalaria pallida</name>
    <name type="common">Smooth rattlebox</name>
    <name type="synonym">Crotalaria striata</name>
    <dbReference type="NCBI Taxonomy" id="3830"/>
    <lineage>
        <taxon>Eukaryota</taxon>
        <taxon>Viridiplantae</taxon>
        <taxon>Streptophyta</taxon>
        <taxon>Embryophyta</taxon>
        <taxon>Tracheophyta</taxon>
        <taxon>Spermatophyta</taxon>
        <taxon>Magnoliopsida</taxon>
        <taxon>eudicotyledons</taxon>
        <taxon>Gunneridae</taxon>
        <taxon>Pentapetalae</taxon>
        <taxon>rosids</taxon>
        <taxon>fabids</taxon>
        <taxon>Fabales</taxon>
        <taxon>Fabaceae</taxon>
        <taxon>Papilionoideae</taxon>
        <taxon>50 kb inversion clade</taxon>
        <taxon>genistoids sensu lato</taxon>
        <taxon>core genistoids</taxon>
        <taxon>Crotalarieae</taxon>
        <taxon>Crotalaria</taxon>
    </lineage>
</organism>
<feature type="compositionally biased region" description="Acidic residues" evidence="1">
    <location>
        <begin position="229"/>
        <end position="254"/>
    </location>
</feature>
<dbReference type="PANTHER" id="PTHR34947">
    <property type="entry name" value="TRANSMEMBRANE PROTEIN"/>
    <property type="match status" value="1"/>
</dbReference>
<comment type="caution">
    <text evidence="3">The sequence shown here is derived from an EMBL/GenBank/DDBJ whole genome shotgun (WGS) entry which is preliminary data.</text>
</comment>
<reference evidence="3 4" key="1">
    <citation type="submission" date="2024-01" db="EMBL/GenBank/DDBJ databases">
        <title>The genomes of 5 underutilized Papilionoideae crops provide insights into root nodulation and disease resistanc.</title>
        <authorList>
            <person name="Yuan L."/>
        </authorList>
    </citation>
    <scope>NUCLEOTIDE SEQUENCE [LARGE SCALE GENOMIC DNA]</scope>
    <source>
        <strain evidence="3">ZHUSHIDOU_FW_LH</strain>
        <tissue evidence="3">Leaf</tissue>
    </source>
</reference>
<feature type="transmembrane region" description="Helical" evidence="2">
    <location>
        <begin position="28"/>
        <end position="51"/>
    </location>
</feature>